<proteinExistence type="predicted"/>
<protein>
    <submittedName>
        <fullName evidence="1">MerR family transcriptional regulator</fullName>
    </submittedName>
</protein>
<sequence>MAELRNCVRCGKIFAYTYNPICNKCLEEDEEEFKLVKEYLYENPGAIIPEVSDATGVSVEKIMRFLRDERLEINSENSNLVLECESCGRPIKSGRFCEECKNNITYRMKKEFGINQKRHDYIKTSGKEKMHVIRRREGR</sequence>
<organism evidence="1 2">
    <name type="scientific">Lutispora saccharofermentans</name>
    <dbReference type="NCBI Taxonomy" id="3024236"/>
    <lineage>
        <taxon>Bacteria</taxon>
        <taxon>Bacillati</taxon>
        <taxon>Bacillota</taxon>
        <taxon>Clostridia</taxon>
        <taxon>Lutisporales</taxon>
        <taxon>Lutisporaceae</taxon>
        <taxon>Lutispora</taxon>
    </lineage>
</organism>
<dbReference type="NCBIfam" id="TIGR03826">
    <property type="entry name" value="YvyF"/>
    <property type="match status" value="1"/>
</dbReference>
<evidence type="ECO:0000313" key="2">
    <source>
        <dbReference type="Proteomes" id="UP001651880"/>
    </source>
</evidence>
<dbReference type="InterPro" id="IPR022258">
    <property type="entry name" value="Flagellar_operon_YvyF"/>
</dbReference>
<comment type="caution">
    <text evidence="1">The sequence shown here is derived from an EMBL/GenBank/DDBJ whole genome shotgun (WGS) entry which is preliminary data.</text>
</comment>
<gene>
    <name evidence="1" type="ORF">LJD61_03395</name>
</gene>
<name>A0ABT1NEI5_9FIRM</name>
<reference evidence="1 2" key="1">
    <citation type="submission" date="2021-10" db="EMBL/GenBank/DDBJ databases">
        <title>Lutispora strain m25 sp. nov., a thermophilic, non-spore-forming bacterium isolated from a lab-scale methanogenic bioreactor digesting anaerobic sludge.</title>
        <authorList>
            <person name="El Houari A."/>
            <person name="Mcdonald J."/>
        </authorList>
    </citation>
    <scope>NUCLEOTIDE SEQUENCE [LARGE SCALE GENOMIC DNA]</scope>
    <source>
        <strain evidence="2">m25</strain>
    </source>
</reference>
<keyword evidence="2" id="KW-1185">Reference proteome</keyword>
<dbReference type="Proteomes" id="UP001651880">
    <property type="component" value="Unassembled WGS sequence"/>
</dbReference>
<evidence type="ECO:0000313" key="1">
    <source>
        <dbReference type="EMBL" id="MCQ1528588.1"/>
    </source>
</evidence>
<dbReference type="RefSeq" id="WP_255226107.1">
    <property type="nucleotide sequence ID" value="NZ_JAJEKE010000002.1"/>
</dbReference>
<dbReference type="EMBL" id="JAJEKE010000002">
    <property type="protein sequence ID" value="MCQ1528588.1"/>
    <property type="molecule type" value="Genomic_DNA"/>
</dbReference>
<accession>A0ABT1NEI5</accession>